<reference evidence="5 6" key="1">
    <citation type="submission" date="2018-07" db="EMBL/GenBank/DDBJ databases">
        <title>Genomic Encyclopedia of Type Strains, Phase III (KMG-III): the genomes of soil and plant-associated and newly described type strains.</title>
        <authorList>
            <person name="Whitman W."/>
        </authorList>
    </citation>
    <scope>NUCLEOTIDE SEQUENCE [LARGE SCALE GENOMIC DNA]</scope>
    <source>
        <strain evidence="5 6">CECT 8488</strain>
    </source>
</reference>
<evidence type="ECO:0000256" key="1">
    <source>
        <dbReference type="ARBA" id="ARBA00006484"/>
    </source>
</evidence>
<dbReference type="PROSITE" id="PS00061">
    <property type="entry name" value="ADH_SHORT"/>
    <property type="match status" value="1"/>
</dbReference>
<dbReference type="Proteomes" id="UP000256845">
    <property type="component" value="Unassembled WGS sequence"/>
</dbReference>
<dbReference type="InterPro" id="IPR020904">
    <property type="entry name" value="Sc_DH/Rdtase_CS"/>
</dbReference>
<keyword evidence="6" id="KW-1185">Reference proteome</keyword>
<dbReference type="GO" id="GO:0016491">
    <property type="term" value="F:oxidoreductase activity"/>
    <property type="evidence" value="ECO:0007669"/>
    <property type="project" value="UniProtKB-KW"/>
</dbReference>
<dbReference type="Pfam" id="PF00106">
    <property type="entry name" value="adh_short"/>
    <property type="match status" value="1"/>
</dbReference>
<dbReference type="Gene3D" id="3.40.50.720">
    <property type="entry name" value="NAD(P)-binding Rossmann-like Domain"/>
    <property type="match status" value="1"/>
</dbReference>
<comment type="caution">
    <text evidence="5">The sequence shown here is derived from an EMBL/GenBank/DDBJ whole genome shotgun (WGS) entry which is preliminary data.</text>
</comment>
<proteinExistence type="inferred from homology"/>
<dbReference type="PRINTS" id="PR00080">
    <property type="entry name" value="SDRFAMILY"/>
</dbReference>
<name>A0A3D9HXA1_9PROT</name>
<feature type="compositionally biased region" description="Polar residues" evidence="4">
    <location>
        <begin position="1"/>
        <end position="10"/>
    </location>
</feature>
<dbReference type="GO" id="GO:0016020">
    <property type="term" value="C:membrane"/>
    <property type="evidence" value="ECO:0007669"/>
    <property type="project" value="TreeGrafter"/>
</dbReference>
<dbReference type="AlphaFoldDB" id="A0A3D9HXA1"/>
<organism evidence="5 6">
    <name type="scientific">Aestuariispira insulae</name>
    <dbReference type="NCBI Taxonomy" id="1461337"/>
    <lineage>
        <taxon>Bacteria</taxon>
        <taxon>Pseudomonadati</taxon>
        <taxon>Pseudomonadota</taxon>
        <taxon>Alphaproteobacteria</taxon>
        <taxon>Rhodospirillales</taxon>
        <taxon>Kiloniellaceae</taxon>
        <taxon>Aestuariispira</taxon>
    </lineage>
</organism>
<keyword evidence="2" id="KW-0560">Oxidoreductase</keyword>
<evidence type="ECO:0000256" key="4">
    <source>
        <dbReference type="SAM" id="MobiDB-lite"/>
    </source>
</evidence>
<evidence type="ECO:0000256" key="2">
    <source>
        <dbReference type="ARBA" id="ARBA00023002"/>
    </source>
</evidence>
<evidence type="ECO:0000313" key="5">
    <source>
        <dbReference type="EMBL" id="RED53526.1"/>
    </source>
</evidence>
<dbReference type="PRINTS" id="PR00081">
    <property type="entry name" value="GDHRDH"/>
</dbReference>
<dbReference type="PANTHER" id="PTHR44196">
    <property type="entry name" value="DEHYDROGENASE/REDUCTASE SDR FAMILY MEMBER 7B"/>
    <property type="match status" value="1"/>
</dbReference>
<dbReference type="EMBL" id="QRDW01000001">
    <property type="protein sequence ID" value="RED53526.1"/>
    <property type="molecule type" value="Genomic_DNA"/>
</dbReference>
<protein>
    <submittedName>
        <fullName evidence="5">Short-subunit dehydrogenase</fullName>
    </submittedName>
</protein>
<evidence type="ECO:0000256" key="3">
    <source>
        <dbReference type="RuleBase" id="RU000363"/>
    </source>
</evidence>
<comment type="similarity">
    <text evidence="1 3">Belongs to the short-chain dehydrogenases/reductases (SDR) family.</text>
</comment>
<accession>A0A3D9HXA1</accession>
<dbReference type="InterPro" id="IPR036291">
    <property type="entry name" value="NAD(P)-bd_dom_sf"/>
</dbReference>
<dbReference type="PANTHER" id="PTHR44196:SF1">
    <property type="entry name" value="DEHYDROGENASE_REDUCTASE SDR FAMILY MEMBER 7B"/>
    <property type="match status" value="1"/>
</dbReference>
<dbReference type="SUPFAM" id="SSF51735">
    <property type="entry name" value="NAD(P)-binding Rossmann-fold domains"/>
    <property type="match status" value="1"/>
</dbReference>
<feature type="region of interest" description="Disordered" evidence="4">
    <location>
        <begin position="1"/>
        <end position="20"/>
    </location>
</feature>
<dbReference type="InterPro" id="IPR002347">
    <property type="entry name" value="SDR_fam"/>
</dbReference>
<gene>
    <name evidence="5" type="ORF">DFP90_101317</name>
</gene>
<sequence>MRTTTGNSPANGVAPPVKPPKSILITGASSGIGRALAQAYAAPGVILFLSGRNLERLQETVADCLDRGADVHPKSLDVTDRAAMEAWIRESDSLSPLDLVIANAGISGGVAGKDKSGETEAQARQIFDINFNGVLNSIYPAIELYKLRQRGQIAIVSSLAGYRGLPGAPAYSASKAAVKAYGEALRGALKRDGIAVNVICPGFVVSRITDANRFPMPFLMKADRAAILIKKGLSVNRAVIAFPWPTRFVSWIFRILPGRLAVPLLSGLPAKE</sequence>
<evidence type="ECO:0000313" key="6">
    <source>
        <dbReference type="Proteomes" id="UP000256845"/>
    </source>
</evidence>